<accession>A0A137PGS5</accession>
<evidence type="ECO:0000256" key="1">
    <source>
        <dbReference type="ARBA" id="ARBA00022468"/>
    </source>
</evidence>
<evidence type="ECO:0000256" key="2">
    <source>
        <dbReference type="ARBA" id="ARBA00022723"/>
    </source>
</evidence>
<dbReference type="GO" id="GO:0005096">
    <property type="term" value="F:GTPase activator activity"/>
    <property type="evidence" value="ECO:0007669"/>
    <property type="project" value="UniProtKB-KW"/>
</dbReference>
<dbReference type="PANTHER" id="PTHR45705">
    <property type="entry name" value="FI20236P1"/>
    <property type="match status" value="1"/>
</dbReference>
<dbReference type="GO" id="GO:0008270">
    <property type="term" value="F:zinc ion binding"/>
    <property type="evidence" value="ECO:0007669"/>
    <property type="project" value="UniProtKB-KW"/>
</dbReference>
<evidence type="ECO:0000313" key="7">
    <source>
        <dbReference type="EMBL" id="KXN74206.1"/>
    </source>
</evidence>
<dbReference type="SMART" id="SM00105">
    <property type="entry name" value="ArfGap"/>
    <property type="match status" value="1"/>
</dbReference>
<dbReference type="GO" id="GO:0005737">
    <property type="term" value="C:cytoplasm"/>
    <property type="evidence" value="ECO:0007669"/>
    <property type="project" value="TreeGrafter"/>
</dbReference>
<feature type="non-terminal residue" evidence="7">
    <location>
        <position position="1"/>
    </location>
</feature>
<dbReference type="FunFam" id="1.10.220.150:FF:000009">
    <property type="entry name" value="stromal membrane-associated protein 1 isoform X1"/>
    <property type="match status" value="1"/>
</dbReference>
<dbReference type="STRING" id="796925.A0A137PGS5"/>
<keyword evidence="2" id="KW-0479">Metal-binding</keyword>
<dbReference type="CDD" id="cd08204">
    <property type="entry name" value="ArfGap"/>
    <property type="match status" value="1"/>
</dbReference>
<dbReference type="PRINTS" id="PR00405">
    <property type="entry name" value="REVINTRACTNG"/>
</dbReference>
<name>A0A137PGS5_CONC2</name>
<dbReference type="OMA" id="TFICIEC"/>
<dbReference type="SUPFAM" id="SSF57863">
    <property type="entry name" value="ArfGap/RecO-like zinc finger"/>
    <property type="match status" value="1"/>
</dbReference>
<feature type="domain" description="Arf-GAP" evidence="6">
    <location>
        <begin position="1"/>
        <end position="79"/>
    </location>
</feature>
<keyword evidence="1" id="KW-0343">GTPase activation</keyword>
<sequence>ILEEMSKMPGNNHCCDCGATGPRWASFNIGCFLCIKCGGIHRKMGTHISKVKSISLDSWTPEQIQNMQEWGNEKVNQHY</sequence>
<dbReference type="InterPro" id="IPR051718">
    <property type="entry name" value="ARF_GTPase-activating"/>
</dbReference>
<feature type="non-terminal residue" evidence="7">
    <location>
        <position position="79"/>
    </location>
</feature>
<protein>
    <submittedName>
        <fullName evidence="7">Arf GTPase activating protein</fullName>
    </submittedName>
</protein>
<dbReference type="PANTHER" id="PTHR45705:SF1">
    <property type="entry name" value="FI20236P1"/>
    <property type="match status" value="1"/>
</dbReference>
<dbReference type="InterPro" id="IPR001164">
    <property type="entry name" value="ArfGAP_dom"/>
</dbReference>
<dbReference type="Gene3D" id="1.10.220.150">
    <property type="entry name" value="Arf GTPase activating protein"/>
    <property type="match status" value="1"/>
</dbReference>
<evidence type="ECO:0000256" key="3">
    <source>
        <dbReference type="ARBA" id="ARBA00022771"/>
    </source>
</evidence>
<dbReference type="PROSITE" id="PS50115">
    <property type="entry name" value="ARFGAP"/>
    <property type="match status" value="1"/>
</dbReference>
<dbReference type="EMBL" id="KQ964426">
    <property type="protein sequence ID" value="KXN74206.1"/>
    <property type="molecule type" value="Genomic_DNA"/>
</dbReference>
<dbReference type="OrthoDB" id="10266696at2759"/>
<evidence type="ECO:0000259" key="6">
    <source>
        <dbReference type="PROSITE" id="PS50115"/>
    </source>
</evidence>
<reference evidence="7 8" key="1">
    <citation type="journal article" date="2015" name="Genome Biol. Evol.">
        <title>Phylogenomic analyses indicate that early fungi evolved digesting cell walls of algal ancestors of land plants.</title>
        <authorList>
            <person name="Chang Y."/>
            <person name="Wang S."/>
            <person name="Sekimoto S."/>
            <person name="Aerts A.L."/>
            <person name="Choi C."/>
            <person name="Clum A."/>
            <person name="LaButti K.M."/>
            <person name="Lindquist E.A."/>
            <person name="Yee Ngan C."/>
            <person name="Ohm R.A."/>
            <person name="Salamov A.A."/>
            <person name="Grigoriev I.V."/>
            <person name="Spatafora J.W."/>
            <person name="Berbee M.L."/>
        </authorList>
    </citation>
    <scope>NUCLEOTIDE SEQUENCE [LARGE SCALE GENOMIC DNA]</scope>
    <source>
        <strain evidence="7 8">NRRL 28638</strain>
    </source>
</reference>
<evidence type="ECO:0000256" key="5">
    <source>
        <dbReference type="PROSITE-ProRule" id="PRU00288"/>
    </source>
</evidence>
<evidence type="ECO:0000313" key="8">
    <source>
        <dbReference type="Proteomes" id="UP000070444"/>
    </source>
</evidence>
<organism evidence="7 8">
    <name type="scientific">Conidiobolus coronatus (strain ATCC 28846 / CBS 209.66 / NRRL 28638)</name>
    <name type="common">Delacroixia coronata</name>
    <dbReference type="NCBI Taxonomy" id="796925"/>
    <lineage>
        <taxon>Eukaryota</taxon>
        <taxon>Fungi</taxon>
        <taxon>Fungi incertae sedis</taxon>
        <taxon>Zoopagomycota</taxon>
        <taxon>Entomophthoromycotina</taxon>
        <taxon>Entomophthoromycetes</taxon>
        <taxon>Entomophthorales</taxon>
        <taxon>Ancylistaceae</taxon>
        <taxon>Conidiobolus</taxon>
    </lineage>
</organism>
<gene>
    <name evidence="7" type="ORF">CONCODRAFT_32527</name>
</gene>
<dbReference type="Proteomes" id="UP000070444">
    <property type="component" value="Unassembled WGS sequence"/>
</dbReference>
<dbReference type="InterPro" id="IPR037278">
    <property type="entry name" value="ARFGAP/RecO"/>
</dbReference>
<keyword evidence="3 5" id="KW-0863">Zinc-finger</keyword>
<dbReference type="InterPro" id="IPR038508">
    <property type="entry name" value="ArfGAP_dom_sf"/>
</dbReference>
<keyword evidence="4" id="KW-0862">Zinc</keyword>
<dbReference type="Pfam" id="PF01412">
    <property type="entry name" value="ArfGap"/>
    <property type="match status" value="1"/>
</dbReference>
<evidence type="ECO:0000256" key="4">
    <source>
        <dbReference type="ARBA" id="ARBA00022833"/>
    </source>
</evidence>
<keyword evidence="8" id="KW-1185">Reference proteome</keyword>
<proteinExistence type="predicted"/>
<dbReference type="AlphaFoldDB" id="A0A137PGS5"/>